<name>A0AA37LU71_9PEZI</name>
<dbReference type="GO" id="GO:0019888">
    <property type="term" value="F:protein phosphatase regulator activity"/>
    <property type="evidence" value="ECO:0007669"/>
    <property type="project" value="InterPro"/>
</dbReference>
<evidence type="ECO:0000256" key="2">
    <source>
        <dbReference type="SAM" id="MobiDB-lite"/>
    </source>
</evidence>
<dbReference type="GO" id="GO:0005634">
    <property type="term" value="C:nucleus"/>
    <property type="evidence" value="ECO:0007669"/>
    <property type="project" value="TreeGrafter"/>
</dbReference>
<evidence type="ECO:0000313" key="3">
    <source>
        <dbReference type="EMBL" id="GJC84954.1"/>
    </source>
</evidence>
<dbReference type="AlphaFoldDB" id="A0AA37LU71"/>
<organism evidence="3 4">
    <name type="scientific">Colletotrichum liriopes</name>
    <dbReference type="NCBI Taxonomy" id="708192"/>
    <lineage>
        <taxon>Eukaryota</taxon>
        <taxon>Fungi</taxon>
        <taxon>Dikarya</taxon>
        <taxon>Ascomycota</taxon>
        <taxon>Pezizomycotina</taxon>
        <taxon>Sordariomycetes</taxon>
        <taxon>Hypocreomycetidae</taxon>
        <taxon>Glomerellales</taxon>
        <taxon>Glomerellaceae</taxon>
        <taxon>Colletotrichum</taxon>
        <taxon>Colletotrichum spaethianum species complex</taxon>
    </lineage>
</organism>
<dbReference type="Pfam" id="PF09184">
    <property type="entry name" value="PPP4R2"/>
    <property type="match status" value="1"/>
</dbReference>
<evidence type="ECO:0008006" key="5">
    <source>
        <dbReference type="Google" id="ProtNLM"/>
    </source>
</evidence>
<dbReference type="PANTHER" id="PTHR16487">
    <property type="entry name" value="PPP4R2-RELATED PROTEIN"/>
    <property type="match status" value="1"/>
</dbReference>
<feature type="region of interest" description="Disordered" evidence="2">
    <location>
        <begin position="230"/>
        <end position="272"/>
    </location>
</feature>
<dbReference type="GO" id="GO:0030289">
    <property type="term" value="C:protein phosphatase 4 complex"/>
    <property type="evidence" value="ECO:0007669"/>
    <property type="project" value="InterPro"/>
</dbReference>
<gene>
    <name evidence="3" type="ORF">ColLi_07792</name>
</gene>
<feature type="region of interest" description="Disordered" evidence="2">
    <location>
        <begin position="42"/>
        <end position="92"/>
    </location>
</feature>
<accession>A0AA37LU71</accession>
<sequence>MEIEVDEDLLRTVATGGQMDYGLWPALSQGIISRLDKPINASGQQPRLLSPLPSSSIEPASSLPSSQDADKENSKPGVPSSSTAPAESEAANAAADVSSAAAATTAPGSLPAQIAAMLDEINSVLSTFPKYPPHTIQRLAELVLEPRRHYRHLASYLHAVDRVVHVTSGANTYPLPPAIPDMSTMTLLSNGSANGQENPAAAVAWSNSTNSVASTVGTDEALGGALLTPIPWLTRRPSPGSSSPASSNGGGPAEIRTESTETIDGPNGVGSIETVSVSVNGIPSMGASSSNRAITQGELLRQEQEQGVVPVNQLVRQAEEAQHAAALRSGDGGRTSSPEKQEQEQQQPEYATGTAAAEEENEVPHARGPEEIGVGDLGPQSETTSFVGGGPGVEMQGIDVEAAVGRKAEQTHATPPPEDVAAAAAAEDAPTEAVVDDAASDTSTTSHPKRDADEELDGLASKKVKEHEGDVAGELPETTLGSPQKEEGGKEEPAEKNESEAAEAETGDDEAAAEAEKDDAAADVAKAAGAGTETAGTEG</sequence>
<comment type="similarity">
    <text evidence="1">Belongs to the PPP4R2 family.</text>
</comment>
<feature type="compositionally biased region" description="Low complexity" evidence="2">
    <location>
        <begin position="48"/>
        <end position="66"/>
    </location>
</feature>
<feature type="compositionally biased region" description="Low complexity" evidence="2">
    <location>
        <begin position="344"/>
        <end position="356"/>
    </location>
</feature>
<evidence type="ECO:0000256" key="1">
    <source>
        <dbReference type="ARBA" id="ARBA00009207"/>
    </source>
</evidence>
<dbReference type="PANTHER" id="PTHR16487:SF0">
    <property type="entry name" value="PROTEIN PHOSPHATASE 4 REGULATORY SUBUNIT 2-RELATED"/>
    <property type="match status" value="1"/>
</dbReference>
<dbReference type="InterPro" id="IPR015267">
    <property type="entry name" value="PPP4R2"/>
</dbReference>
<feature type="compositionally biased region" description="Low complexity" evidence="2">
    <location>
        <begin position="522"/>
        <end position="539"/>
    </location>
</feature>
<dbReference type="Proteomes" id="UP001055172">
    <property type="component" value="Unassembled WGS sequence"/>
</dbReference>
<dbReference type="EMBL" id="BPPX01000016">
    <property type="protein sequence ID" value="GJC84954.1"/>
    <property type="molecule type" value="Genomic_DNA"/>
</dbReference>
<feature type="compositionally biased region" description="Low complexity" evidence="2">
    <location>
        <begin position="237"/>
        <end position="247"/>
    </location>
</feature>
<keyword evidence="4" id="KW-1185">Reference proteome</keyword>
<feature type="compositionally biased region" description="Acidic residues" evidence="2">
    <location>
        <begin position="500"/>
        <end position="513"/>
    </location>
</feature>
<evidence type="ECO:0000313" key="4">
    <source>
        <dbReference type="Proteomes" id="UP001055172"/>
    </source>
</evidence>
<reference evidence="3 4" key="1">
    <citation type="submission" date="2021-07" db="EMBL/GenBank/DDBJ databases">
        <title>Genome data of Colletotrichum spaethianum.</title>
        <authorList>
            <person name="Utami Y.D."/>
            <person name="Hiruma K."/>
        </authorList>
    </citation>
    <scope>NUCLEOTIDE SEQUENCE [LARGE SCALE GENOMIC DNA]</scope>
    <source>
        <strain evidence="3 4">MAFF 242679</strain>
    </source>
</reference>
<comment type="caution">
    <text evidence="3">The sequence shown here is derived from an EMBL/GenBank/DDBJ whole genome shotgun (WGS) entry which is preliminary data.</text>
</comment>
<feature type="compositionally biased region" description="Low complexity" evidence="2">
    <location>
        <begin position="419"/>
        <end position="433"/>
    </location>
</feature>
<proteinExistence type="inferred from homology"/>
<protein>
    <recommendedName>
        <fullName evidence="5">Protein phosphatase 4 core regulatory subunit R2</fullName>
    </recommendedName>
</protein>
<feature type="compositionally biased region" description="Low complexity" evidence="2">
    <location>
        <begin position="79"/>
        <end position="92"/>
    </location>
</feature>
<dbReference type="GO" id="GO:0005737">
    <property type="term" value="C:cytoplasm"/>
    <property type="evidence" value="ECO:0007669"/>
    <property type="project" value="TreeGrafter"/>
</dbReference>
<feature type="compositionally biased region" description="Basic and acidic residues" evidence="2">
    <location>
        <begin position="484"/>
        <end position="499"/>
    </location>
</feature>
<feature type="region of interest" description="Disordered" evidence="2">
    <location>
        <begin position="320"/>
        <end position="539"/>
    </location>
</feature>